<dbReference type="RefSeq" id="WP_271907593.1">
    <property type="nucleotide sequence ID" value="NZ_JAQLWN010000017.1"/>
</dbReference>
<keyword evidence="4" id="KW-0479">Metal-binding</keyword>
<evidence type="ECO:0000259" key="12">
    <source>
        <dbReference type="PROSITE" id="PS50880"/>
    </source>
</evidence>
<dbReference type="InterPro" id="IPR003602">
    <property type="entry name" value="Topo_IA_DNA-bd_dom"/>
</dbReference>
<reference evidence="14" key="1">
    <citation type="submission" date="2023-01" db="EMBL/GenBank/DDBJ databases">
        <title>Human gut microbiome strain richness.</title>
        <authorList>
            <person name="Chen-Liaw A."/>
        </authorList>
    </citation>
    <scope>NUCLEOTIDE SEQUENCE</scope>
    <source>
        <strain evidence="14">2225st1_A6_2225SCRN_200828</strain>
    </source>
</reference>
<evidence type="ECO:0000256" key="2">
    <source>
        <dbReference type="ARBA" id="ARBA00009446"/>
    </source>
</evidence>
<dbReference type="InterPro" id="IPR034144">
    <property type="entry name" value="TOPRIM_TopoIII"/>
</dbReference>
<dbReference type="Gene3D" id="1.10.290.10">
    <property type="entry name" value="Topoisomerase I, domain 4"/>
    <property type="match status" value="1"/>
</dbReference>
<dbReference type="Pfam" id="PF01751">
    <property type="entry name" value="Toprim"/>
    <property type="match status" value="1"/>
</dbReference>
<dbReference type="InterPro" id="IPR013824">
    <property type="entry name" value="Topo_IA_cen_sub1"/>
</dbReference>
<dbReference type="GO" id="GO:0006281">
    <property type="term" value="P:DNA repair"/>
    <property type="evidence" value="ECO:0007669"/>
    <property type="project" value="TreeGrafter"/>
</dbReference>
<dbReference type="SMART" id="SM00436">
    <property type="entry name" value="TOP1Bc"/>
    <property type="match status" value="1"/>
</dbReference>
<evidence type="ECO:0000256" key="7">
    <source>
        <dbReference type="ARBA" id="ARBA00023235"/>
    </source>
</evidence>
<protein>
    <recommendedName>
        <fullName evidence="3">DNA topoisomerase</fullName>
        <ecNumber evidence="3">5.6.2.1</ecNumber>
    </recommendedName>
    <alternativeName>
        <fullName evidence="11">Omega-protein</fullName>
    </alternativeName>
    <alternativeName>
        <fullName evidence="10">Relaxing enzyme</fullName>
    </alternativeName>
    <alternativeName>
        <fullName evidence="8">Swivelase</fullName>
    </alternativeName>
    <alternativeName>
        <fullName evidence="9">Untwisting enzyme</fullName>
    </alternativeName>
</protein>
<dbReference type="Gene3D" id="3.40.50.140">
    <property type="match status" value="1"/>
</dbReference>
<dbReference type="PROSITE" id="PS50880">
    <property type="entry name" value="TOPRIM"/>
    <property type="match status" value="1"/>
</dbReference>
<dbReference type="InterPro" id="IPR013497">
    <property type="entry name" value="Topo_IA_cen"/>
</dbReference>
<dbReference type="InterPro" id="IPR013825">
    <property type="entry name" value="Topo_IA_cen_sub2"/>
</dbReference>
<evidence type="ECO:0000256" key="3">
    <source>
        <dbReference type="ARBA" id="ARBA00012891"/>
    </source>
</evidence>
<gene>
    <name evidence="14" type="ORF">PND83_13170</name>
</gene>
<dbReference type="InterPro" id="IPR023405">
    <property type="entry name" value="Topo_IA_core_domain"/>
</dbReference>
<dbReference type="NCBIfam" id="NF005829">
    <property type="entry name" value="PRK07726.1"/>
    <property type="match status" value="1"/>
</dbReference>
<dbReference type="SMART" id="SM00437">
    <property type="entry name" value="TOP1Ac"/>
    <property type="match status" value="1"/>
</dbReference>
<evidence type="ECO:0000256" key="9">
    <source>
        <dbReference type="ARBA" id="ARBA00031985"/>
    </source>
</evidence>
<dbReference type="InterPro" id="IPR006171">
    <property type="entry name" value="TOPRIM_dom"/>
</dbReference>
<comment type="similarity">
    <text evidence="2">Belongs to the type IA topoisomerase family.</text>
</comment>
<dbReference type="InterPro" id="IPR005738">
    <property type="entry name" value="TopoIII"/>
</dbReference>
<evidence type="ECO:0000256" key="8">
    <source>
        <dbReference type="ARBA" id="ARBA00030003"/>
    </source>
</evidence>
<evidence type="ECO:0000256" key="6">
    <source>
        <dbReference type="ARBA" id="ARBA00023125"/>
    </source>
</evidence>
<feature type="domain" description="Topo IA-type catalytic" evidence="13">
    <location>
        <begin position="156"/>
        <end position="573"/>
    </location>
</feature>
<keyword evidence="6" id="KW-0238">DNA-binding</keyword>
<evidence type="ECO:0000313" key="14">
    <source>
        <dbReference type="EMBL" id="MDB7906934.1"/>
    </source>
</evidence>
<name>A0AAW6C552_FLAPL</name>
<dbReference type="GO" id="GO:0006265">
    <property type="term" value="P:DNA topological change"/>
    <property type="evidence" value="ECO:0007669"/>
    <property type="project" value="InterPro"/>
</dbReference>
<evidence type="ECO:0000256" key="10">
    <source>
        <dbReference type="ARBA" id="ARBA00032235"/>
    </source>
</evidence>
<dbReference type="InterPro" id="IPR013826">
    <property type="entry name" value="Topo_IA_cen_sub3"/>
</dbReference>
<evidence type="ECO:0000256" key="11">
    <source>
        <dbReference type="ARBA" id="ARBA00032877"/>
    </source>
</evidence>
<accession>A0AAW6C552</accession>
<dbReference type="PANTHER" id="PTHR11390:SF21">
    <property type="entry name" value="DNA TOPOISOMERASE 3-ALPHA"/>
    <property type="match status" value="1"/>
</dbReference>
<evidence type="ECO:0000259" key="13">
    <source>
        <dbReference type="PROSITE" id="PS52039"/>
    </source>
</evidence>
<dbReference type="InterPro" id="IPR003601">
    <property type="entry name" value="Topo_IA_2"/>
</dbReference>
<keyword evidence="7" id="KW-0413">Isomerase</keyword>
<dbReference type="EC" id="5.6.2.1" evidence="3"/>
<comment type="caution">
    <text evidence="14">The sequence shown here is derived from an EMBL/GenBank/DDBJ whole genome shotgun (WGS) entry which is preliminary data.</text>
</comment>
<dbReference type="GO" id="GO:0003917">
    <property type="term" value="F:DNA topoisomerase type I (single strand cut, ATP-independent) activity"/>
    <property type="evidence" value="ECO:0007669"/>
    <property type="project" value="UniProtKB-EC"/>
</dbReference>
<comment type="catalytic activity">
    <reaction evidence="1">
        <text>ATP-independent breakage of single-stranded DNA, followed by passage and rejoining.</text>
        <dbReference type="EC" id="5.6.2.1"/>
    </reaction>
</comment>
<dbReference type="PRINTS" id="PR00417">
    <property type="entry name" value="PRTPISMRASEI"/>
</dbReference>
<dbReference type="CDD" id="cd00186">
    <property type="entry name" value="TOP1Ac"/>
    <property type="match status" value="1"/>
</dbReference>
<proteinExistence type="inferred from homology"/>
<evidence type="ECO:0000313" key="15">
    <source>
        <dbReference type="Proteomes" id="UP001211006"/>
    </source>
</evidence>
<sequence length="688" mass="75855">MNMTHHKLVIAEKPSVAQSIAAVLGATKRNDGYLSGNGYLVSWCYGHLAELAGADVYDEKYAKWRYDDLPILPAGWRYTLRADKSKQFELLRDLMGREDVTEVINACDAGREGELIFRTVYYMAGCTKTMKRLWISSMEDAAIKKGFAELRPGREYDGLYQSALCRARADWLVGINATRLFSVLYHRTLNVGRVLSPTLALIVQREAEIGAFRPEVFYTVNLRCGDFAAVSEKFKEKAEADALAAACAGQPVTAKAVQRTEKTENAPRLYDLTALQREANRSLGYTAQQTLDYLQALYEKKLCTYPRTDSRFLTDDLEASVPELAAVAAAICETTVPEGMNARQVCDSRKVSDHHAILPTASAGKADTSVLPLGERELLRLVAGQLLRAVSDAHRYAETAVTLECGGTEFTAKGRTVLDTGWKQYLAQEKQDAALPELSEGQVLDCTEAVVKEGKTTPPKHYTEDTLLSAMETAGKEDMPEEAERKGLGTPATRAAIIEKLVSTGFVERKRAKKAVSLVPAHTGVSLITVLPEQLQSPLLTAEWEYRLQQVERGELSPDEFMSGIADMLTELVKTYKVISGAEVLFPSGREVIGKCPRCGSDVTESKKGFFCEKNDCRFGLWRDNKFFAAKRAALTKKVAAALLAEGRVKLTGLYSEKTGGTYDATAVLEDTGESVRFRLEFDKGART</sequence>
<evidence type="ECO:0000256" key="5">
    <source>
        <dbReference type="ARBA" id="ARBA00023029"/>
    </source>
</evidence>
<dbReference type="GO" id="GO:0046872">
    <property type="term" value="F:metal ion binding"/>
    <property type="evidence" value="ECO:0007669"/>
    <property type="project" value="UniProtKB-KW"/>
</dbReference>
<dbReference type="CDD" id="cd03362">
    <property type="entry name" value="TOPRIM_TopoIA_TopoIII"/>
    <property type="match status" value="1"/>
</dbReference>
<dbReference type="SUPFAM" id="SSF56712">
    <property type="entry name" value="Prokaryotic type I DNA topoisomerase"/>
    <property type="match status" value="1"/>
</dbReference>
<keyword evidence="5" id="KW-0799">Topoisomerase</keyword>
<dbReference type="GO" id="GO:0006310">
    <property type="term" value="P:DNA recombination"/>
    <property type="evidence" value="ECO:0007669"/>
    <property type="project" value="TreeGrafter"/>
</dbReference>
<dbReference type="EMBL" id="JAQLWO010000014">
    <property type="protein sequence ID" value="MDB7906934.1"/>
    <property type="molecule type" value="Genomic_DNA"/>
</dbReference>
<dbReference type="Proteomes" id="UP001211006">
    <property type="component" value="Unassembled WGS sequence"/>
</dbReference>
<organism evidence="14 15">
    <name type="scientific">Flavonifractor plautii</name>
    <name type="common">Fusobacterium plautii</name>
    <dbReference type="NCBI Taxonomy" id="292800"/>
    <lineage>
        <taxon>Bacteria</taxon>
        <taxon>Bacillati</taxon>
        <taxon>Bacillota</taxon>
        <taxon>Clostridia</taxon>
        <taxon>Eubacteriales</taxon>
        <taxon>Oscillospiraceae</taxon>
        <taxon>Flavonifractor</taxon>
    </lineage>
</organism>
<dbReference type="InterPro" id="IPR000380">
    <property type="entry name" value="Topo_IA"/>
</dbReference>
<dbReference type="GO" id="GO:0043597">
    <property type="term" value="C:cytoplasmic replication fork"/>
    <property type="evidence" value="ECO:0007669"/>
    <property type="project" value="TreeGrafter"/>
</dbReference>
<dbReference type="SMART" id="SM00493">
    <property type="entry name" value="TOPRIM"/>
    <property type="match status" value="1"/>
</dbReference>
<dbReference type="Gene3D" id="1.10.460.10">
    <property type="entry name" value="Topoisomerase I, domain 2"/>
    <property type="match status" value="1"/>
</dbReference>
<dbReference type="Pfam" id="PF01131">
    <property type="entry name" value="Topoisom_bac"/>
    <property type="match status" value="1"/>
</dbReference>
<evidence type="ECO:0000256" key="1">
    <source>
        <dbReference type="ARBA" id="ARBA00000213"/>
    </source>
</evidence>
<dbReference type="Gene3D" id="2.70.20.10">
    <property type="entry name" value="Topoisomerase I, domain 3"/>
    <property type="match status" value="1"/>
</dbReference>
<dbReference type="GO" id="GO:0003677">
    <property type="term" value="F:DNA binding"/>
    <property type="evidence" value="ECO:0007669"/>
    <property type="project" value="UniProtKB-KW"/>
</dbReference>
<dbReference type="PANTHER" id="PTHR11390">
    <property type="entry name" value="PROKARYOTIC DNA TOPOISOMERASE"/>
    <property type="match status" value="1"/>
</dbReference>
<evidence type="ECO:0000256" key="4">
    <source>
        <dbReference type="ARBA" id="ARBA00022723"/>
    </source>
</evidence>
<feature type="domain" description="Toprim" evidence="12">
    <location>
        <begin position="6"/>
        <end position="136"/>
    </location>
</feature>
<dbReference type="AlphaFoldDB" id="A0AAW6C552"/>
<dbReference type="NCBIfam" id="TIGR01056">
    <property type="entry name" value="topB"/>
    <property type="match status" value="1"/>
</dbReference>
<dbReference type="PROSITE" id="PS52039">
    <property type="entry name" value="TOPO_IA_2"/>
    <property type="match status" value="1"/>
</dbReference>